<dbReference type="EMBL" id="LR798460">
    <property type="protein sequence ID" value="CAB5237988.1"/>
    <property type="molecule type" value="Genomic_DNA"/>
</dbReference>
<gene>
    <name evidence="1" type="ORF">UFOVP142_60</name>
</gene>
<organism evidence="1">
    <name type="scientific">uncultured Caudovirales phage</name>
    <dbReference type="NCBI Taxonomy" id="2100421"/>
    <lineage>
        <taxon>Viruses</taxon>
        <taxon>Duplodnaviria</taxon>
        <taxon>Heunggongvirae</taxon>
        <taxon>Uroviricota</taxon>
        <taxon>Caudoviricetes</taxon>
        <taxon>Peduoviridae</taxon>
        <taxon>Maltschvirus</taxon>
        <taxon>Maltschvirus maltsch</taxon>
    </lineage>
</organism>
<reference evidence="1" key="1">
    <citation type="submission" date="2020-05" db="EMBL/GenBank/DDBJ databases">
        <authorList>
            <person name="Chiriac C."/>
            <person name="Salcher M."/>
            <person name="Ghai R."/>
            <person name="Kavagutti S V."/>
        </authorList>
    </citation>
    <scope>NUCLEOTIDE SEQUENCE</scope>
</reference>
<sequence length="67" mass="8025">MDNDPERKIRKYKDNGIFSIKAKDEWRHWIKIHASALGYKSTAEFITEAVREFAQTHKLNPPPERWK</sequence>
<accession>A0A6J7XNC2</accession>
<proteinExistence type="predicted"/>
<protein>
    <submittedName>
        <fullName evidence="1">Uncharacterized protein</fullName>
    </submittedName>
</protein>
<name>A0A6J7XNC2_9CAUD</name>
<evidence type="ECO:0000313" key="1">
    <source>
        <dbReference type="EMBL" id="CAB5237988.1"/>
    </source>
</evidence>